<sequence>MTLAPRTFNPMQGYAAGEALQTVRDFGANGLRSTFARCIQEGQDGNFDIIELEQGAAALTIVAVAHGAAVVGADTVRAALDRATLDRVRDDTPLDEVRATRDVLGHEIKAGLLEYLGTDPEVAAGYRRTMATLSDTIDTMGVPA</sequence>
<accession>A0ABU6HC58</accession>
<evidence type="ECO:0000313" key="2">
    <source>
        <dbReference type="Proteomes" id="UP001348149"/>
    </source>
</evidence>
<reference evidence="1 2" key="1">
    <citation type="submission" date="2024-01" db="EMBL/GenBank/DDBJ databases">
        <title>Mesobacterium rodlantinim sp. nov., isolated from shallow sea hydrothermal systems off Kueishantao Island.</title>
        <authorList>
            <person name="Su Z."/>
            <person name="Tang K."/>
        </authorList>
    </citation>
    <scope>NUCLEOTIDE SEQUENCE [LARGE SCALE GENOMIC DNA]</scope>
    <source>
        <strain evidence="1 2">TK19101</strain>
    </source>
</reference>
<evidence type="ECO:0000313" key="1">
    <source>
        <dbReference type="EMBL" id="MEC3860047.1"/>
    </source>
</evidence>
<dbReference type="EMBL" id="JAYLLH010000002">
    <property type="protein sequence ID" value="MEC3860047.1"/>
    <property type="molecule type" value="Genomic_DNA"/>
</dbReference>
<organism evidence="1 2">
    <name type="scientific">Mesobacterium hydrothermale</name>
    <dbReference type="NCBI Taxonomy" id="3111907"/>
    <lineage>
        <taxon>Bacteria</taxon>
        <taxon>Pseudomonadati</taxon>
        <taxon>Pseudomonadota</taxon>
        <taxon>Alphaproteobacteria</taxon>
        <taxon>Rhodobacterales</taxon>
        <taxon>Roseobacteraceae</taxon>
        <taxon>Mesobacterium</taxon>
    </lineage>
</organism>
<gene>
    <name evidence="1" type="ORF">VK792_02005</name>
</gene>
<name>A0ABU6HC58_9RHOB</name>
<protein>
    <submittedName>
        <fullName evidence="1">Uncharacterized protein</fullName>
    </submittedName>
</protein>
<keyword evidence="2" id="KW-1185">Reference proteome</keyword>
<comment type="caution">
    <text evidence="1">The sequence shown here is derived from an EMBL/GenBank/DDBJ whole genome shotgun (WGS) entry which is preliminary data.</text>
</comment>
<dbReference type="Proteomes" id="UP001348149">
    <property type="component" value="Unassembled WGS sequence"/>
</dbReference>
<dbReference type="RefSeq" id="WP_326295674.1">
    <property type="nucleotide sequence ID" value="NZ_JAYLLH010000002.1"/>
</dbReference>
<proteinExistence type="predicted"/>